<organism evidence="1 2">
    <name type="scientific">Paenibacillus arenilitoris</name>
    <dbReference type="NCBI Taxonomy" id="2772299"/>
    <lineage>
        <taxon>Bacteria</taxon>
        <taxon>Bacillati</taxon>
        <taxon>Bacillota</taxon>
        <taxon>Bacilli</taxon>
        <taxon>Bacillales</taxon>
        <taxon>Paenibacillaceae</taxon>
        <taxon>Paenibacillus</taxon>
    </lineage>
</organism>
<evidence type="ECO:0000313" key="2">
    <source>
        <dbReference type="Proteomes" id="UP000632125"/>
    </source>
</evidence>
<protein>
    <submittedName>
        <fullName evidence="1">S-layer homology domain-containing protein</fullName>
    </submittedName>
</protein>
<gene>
    <name evidence="1" type="ORF">IDH41_02890</name>
</gene>
<dbReference type="EMBL" id="JACXIY010000002">
    <property type="protein sequence ID" value="MBD2867508.1"/>
    <property type="molecule type" value="Genomic_DNA"/>
</dbReference>
<comment type="caution">
    <text evidence="1">The sequence shown here is derived from an EMBL/GenBank/DDBJ whole genome shotgun (WGS) entry which is preliminary data.</text>
</comment>
<sequence length="476" mass="51395">MKLVYYGTLHNPIKLIGINLLEGSRLRTFQASPVKWAAALLLSSSILFSQSAAFAASPATATAAADGAAQYKQYLKEELSVELSGTVTKGDFIEAVADALGYEPSGEEVAFTDLQSDDPLYNAAAALYEKGILSGPAVSGDQVLTASVAVLIAVRAADLKELAYTYPASKVDKALAKLKVSSAALGAKGAQEVAAAVDAGLIPAELYAGFKPNGAAGDELIHTLLGKVLVTKGLYKKYLGYVSDADIYSKLSAAYEASDIIEAPKLQELVNTALKQELVTGYSLKDSRFDPRFIDSLSLTYGHSDLKHAIQLIGLLRSEGIDAKVQFEPKTSAFIFLAEWGEPGPNVVQIENGNYINYDKEYDISFEFASAKDKAAFDRIVLAYAKKNEENQAGLIYGSWWQPLYFTTTALTDYEEITNNFIVDPNSPYTVNTFSLNEDSAKVVEGLKAIDPDAAIHPYAIWADQPFFRYLNGESA</sequence>
<proteinExistence type="predicted"/>
<keyword evidence="2" id="KW-1185">Reference proteome</keyword>
<accession>A0A927CG75</accession>
<name>A0A927CG75_9BACL</name>
<evidence type="ECO:0000313" key="1">
    <source>
        <dbReference type="EMBL" id="MBD2867508.1"/>
    </source>
</evidence>
<dbReference type="Proteomes" id="UP000632125">
    <property type="component" value="Unassembled WGS sequence"/>
</dbReference>
<reference evidence="1" key="1">
    <citation type="submission" date="2020-09" db="EMBL/GenBank/DDBJ databases">
        <title>A novel bacterium of genus Paenibacillus, isolated from South China Sea.</title>
        <authorList>
            <person name="Huang H."/>
            <person name="Mo K."/>
            <person name="Hu Y."/>
        </authorList>
    </citation>
    <scope>NUCLEOTIDE SEQUENCE</scope>
    <source>
        <strain evidence="1">IB182493</strain>
    </source>
</reference>
<dbReference type="AlphaFoldDB" id="A0A927CG75"/>